<comment type="similarity">
    <text evidence="3">Belongs to the CBF-beta family.</text>
</comment>
<name>A0A1W0WTK1_HYPEX</name>
<comment type="subcellular location">
    <subcellularLocation>
        <location evidence="1">Nucleus</location>
    </subcellularLocation>
</comment>
<sequence>MCPEFSNNSPSSSSSSSAAAAAASKVRQERSPAAYNHRRIYDETVSSSSSPGGLHDYDLYPVVPLDLSDSSSDNREQHSDRHYRTLHSESRRASSVSIPGDPLEGSRINPSVWWEQHLLPQYRTASLSTGPSEGFSPSSSFMPSDYLSEEETTSSYLSSAANGGGDRSSSPVSASRIVSFKTMPRVVENQREKFEGDAYFRRLSRESEVRYAAVPIERPIEQRRRQFETDVANGFLIVSFLTSGTHMMLTFRNPRNVPEAGPALLIPGHDRDLSVAEIRNNQLFLQCRMILNGVCVIWSGHIDMLTLDGLGRLDFDAAAADVEIARAQAGVHPRR</sequence>
<evidence type="ECO:0000313" key="6">
    <source>
        <dbReference type="Proteomes" id="UP000192578"/>
    </source>
</evidence>
<feature type="compositionally biased region" description="Low complexity" evidence="4">
    <location>
        <begin position="128"/>
        <end position="146"/>
    </location>
</feature>
<gene>
    <name evidence="5" type="ORF">BV898_07347</name>
</gene>
<evidence type="ECO:0000256" key="1">
    <source>
        <dbReference type="ARBA" id="ARBA00004123"/>
    </source>
</evidence>
<feature type="region of interest" description="Disordered" evidence="4">
    <location>
        <begin position="1"/>
        <end position="103"/>
    </location>
</feature>
<dbReference type="InterPro" id="IPR036552">
    <property type="entry name" value="CBF_bsu_sf"/>
</dbReference>
<feature type="compositionally biased region" description="Low complexity" evidence="4">
    <location>
        <begin position="1"/>
        <end position="24"/>
    </location>
</feature>
<dbReference type="SUPFAM" id="SSF50723">
    <property type="entry name" value="Core binding factor beta, CBF"/>
    <property type="match status" value="1"/>
</dbReference>
<proteinExistence type="inferred from homology"/>
<feature type="region of interest" description="Disordered" evidence="4">
    <location>
        <begin position="128"/>
        <end position="147"/>
    </location>
</feature>
<dbReference type="AlphaFoldDB" id="A0A1W0WTK1"/>
<dbReference type="InterPro" id="IPR003417">
    <property type="entry name" value="CBF_beta"/>
</dbReference>
<dbReference type="GO" id="GO:0006357">
    <property type="term" value="P:regulation of transcription by RNA polymerase II"/>
    <property type="evidence" value="ECO:0007669"/>
    <property type="project" value="TreeGrafter"/>
</dbReference>
<feature type="compositionally biased region" description="Basic and acidic residues" evidence="4">
    <location>
        <begin position="72"/>
        <end position="92"/>
    </location>
</feature>
<reference evidence="6" key="1">
    <citation type="submission" date="2017-01" db="EMBL/GenBank/DDBJ databases">
        <title>Comparative genomics of anhydrobiosis in the tardigrade Hypsibius dujardini.</title>
        <authorList>
            <person name="Yoshida Y."/>
            <person name="Koutsovoulos G."/>
            <person name="Laetsch D."/>
            <person name="Stevens L."/>
            <person name="Kumar S."/>
            <person name="Horikawa D."/>
            <person name="Ishino K."/>
            <person name="Komine S."/>
            <person name="Tomita M."/>
            <person name="Blaxter M."/>
            <person name="Arakawa K."/>
        </authorList>
    </citation>
    <scope>NUCLEOTIDE SEQUENCE [LARGE SCALE GENOMIC DNA]</scope>
    <source>
        <strain evidence="6">Z151</strain>
    </source>
</reference>
<accession>A0A1W0WTK1</accession>
<dbReference type="PANTHER" id="PTHR10276:SF3">
    <property type="entry name" value="CORE-BINDING FACTOR SUBUNIT BETA"/>
    <property type="match status" value="1"/>
</dbReference>
<keyword evidence="6" id="KW-1185">Reference proteome</keyword>
<feature type="region of interest" description="Disordered" evidence="4">
    <location>
        <begin position="152"/>
        <end position="175"/>
    </location>
</feature>
<protein>
    <submittedName>
        <fullName evidence="5">Core-binding factor subunit beta</fullName>
    </submittedName>
</protein>
<evidence type="ECO:0000313" key="5">
    <source>
        <dbReference type="EMBL" id="OQV18520.1"/>
    </source>
</evidence>
<dbReference type="EMBL" id="MTYJ01000048">
    <property type="protein sequence ID" value="OQV18520.1"/>
    <property type="molecule type" value="Genomic_DNA"/>
</dbReference>
<comment type="caution">
    <text evidence="5">The sequence shown here is derived from an EMBL/GenBank/DDBJ whole genome shotgun (WGS) entry which is preliminary data.</text>
</comment>
<keyword evidence="2" id="KW-0539">Nucleus</keyword>
<dbReference type="PANTHER" id="PTHR10276">
    <property type="entry name" value="CORE-BINDING FACTOR, BETA SUBUNIT"/>
    <property type="match status" value="1"/>
</dbReference>
<dbReference type="OrthoDB" id="10026505at2759"/>
<evidence type="ECO:0000256" key="3">
    <source>
        <dbReference type="ARBA" id="ARBA00025734"/>
    </source>
</evidence>
<evidence type="ECO:0000256" key="4">
    <source>
        <dbReference type="SAM" id="MobiDB-lite"/>
    </source>
</evidence>
<dbReference type="GO" id="GO:0003713">
    <property type="term" value="F:transcription coactivator activity"/>
    <property type="evidence" value="ECO:0007669"/>
    <property type="project" value="InterPro"/>
</dbReference>
<dbReference type="GO" id="GO:0016513">
    <property type="term" value="C:core-binding factor complex"/>
    <property type="evidence" value="ECO:0007669"/>
    <property type="project" value="TreeGrafter"/>
</dbReference>
<dbReference type="Gene3D" id="2.40.250.10">
    <property type="entry name" value="Core binding factor, beta subunit"/>
    <property type="match status" value="1"/>
</dbReference>
<dbReference type="Proteomes" id="UP000192578">
    <property type="component" value="Unassembled WGS sequence"/>
</dbReference>
<organism evidence="5 6">
    <name type="scientific">Hypsibius exemplaris</name>
    <name type="common">Freshwater tardigrade</name>
    <dbReference type="NCBI Taxonomy" id="2072580"/>
    <lineage>
        <taxon>Eukaryota</taxon>
        <taxon>Metazoa</taxon>
        <taxon>Ecdysozoa</taxon>
        <taxon>Tardigrada</taxon>
        <taxon>Eutardigrada</taxon>
        <taxon>Parachela</taxon>
        <taxon>Hypsibioidea</taxon>
        <taxon>Hypsibiidae</taxon>
        <taxon>Hypsibius</taxon>
    </lineage>
</organism>
<dbReference type="GO" id="GO:0043565">
    <property type="term" value="F:sequence-specific DNA binding"/>
    <property type="evidence" value="ECO:0007669"/>
    <property type="project" value="TreeGrafter"/>
</dbReference>
<dbReference type="Pfam" id="PF02312">
    <property type="entry name" value="CBF_beta"/>
    <property type="match status" value="1"/>
</dbReference>
<evidence type="ECO:0000256" key="2">
    <source>
        <dbReference type="ARBA" id="ARBA00023242"/>
    </source>
</evidence>